<dbReference type="AlphaFoldDB" id="A0A916WFT3"/>
<organism evidence="3 4">
    <name type="scientific">Polaromonas eurypsychrophila</name>
    <dbReference type="NCBI Taxonomy" id="1614635"/>
    <lineage>
        <taxon>Bacteria</taxon>
        <taxon>Pseudomonadati</taxon>
        <taxon>Pseudomonadota</taxon>
        <taxon>Betaproteobacteria</taxon>
        <taxon>Burkholderiales</taxon>
        <taxon>Comamonadaceae</taxon>
        <taxon>Polaromonas</taxon>
    </lineage>
</organism>
<feature type="transmembrane region" description="Helical" evidence="1">
    <location>
        <begin position="104"/>
        <end position="120"/>
    </location>
</feature>
<feature type="transmembrane region" description="Helical" evidence="1">
    <location>
        <begin position="40"/>
        <end position="63"/>
    </location>
</feature>
<reference evidence="3" key="1">
    <citation type="journal article" date="2014" name="Int. J. Syst. Evol. Microbiol.">
        <title>Complete genome sequence of Corynebacterium casei LMG S-19264T (=DSM 44701T), isolated from a smear-ripened cheese.</title>
        <authorList>
            <consortium name="US DOE Joint Genome Institute (JGI-PGF)"/>
            <person name="Walter F."/>
            <person name="Albersmeier A."/>
            <person name="Kalinowski J."/>
            <person name="Ruckert C."/>
        </authorList>
    </citation>
    <scope>NUCLEOTIDE SEQUENCE</scope>
    <source>
        <strain evidence="3">CGMCC 1.15322</strain>
    </source>
</reference>
<keyword evidence="1" id="KW-1133">Transmembrane helix</keyword>
<feature type="domain" description="Phosphatidic acid phosphatase type 2/haloperoxidase" evidence="2">
    <location>
        <begin position="126"/>
        <end position="240"/>
    </location>
</feature>
<dbReference type="Pfam" id="PF01569">
    <property type="entry name" value="PAP2"/>
    <property type="match status" value="1"/>
</dbReference>
<dbReference type="PANTHER" id="PTHR14969">
    <property type="entry name" value="SPHINGOSINE-1-PHOSPHATE PHOSPHOHYDROLASE"/>
    <property type="match status" value="1"/>
</dbReference>
<dbReference type="EMBL" id="BMIG01000005">
    <property type="protein sequence ID" value="GGA96709.1"/>
    <property type="molecule type" value="Genomic_DNA"/>
</dbReference>
<dbReference type="InterPro" id="IPR036938">
    <property type="entry name" value="PAP2/HPO_sf"/>
</dbReference>
<comment type="caution">
    <text evidence="3">The sequence shown here is derived from an EMBL/GenBank/DDBJ whole genome shotgun (WGS) entry which is preliminary data.</text>
</comment>
<feature type="transmembrane region" description="Helical" evidence="1">
    <location>
        <begin position="193"/>
        <end position="213"/>
    </location>
</feature>
<feature type="transmembrane region" description="Helical" evidence="1">
    <location>
        <begin position="225"/>
        <end position="247"/>
    </location>
</feature>
<dbReference type="PANTHER" id="PTHR14969:SF13">
    <property type="entry name" value="AT30094P"/>
    <property type="match status" value="1"/>
</dbReference>
<evidence type="ECO:0000313" key="3">
    <source>
        <dbReference type="EMBL" id="GGA96709.1"/>
    </source>
</evidence>
<feature type="transmembrane region" description="Helical" evidence="1">
    <location>
        <begin position="127"/>
        <end position="148"/>
    </location>
</feature>
<keyword evidence="1" id="KW-0812">Transmembrane</keyword>
<dbReference type="Gene3D" id="1.20.144.10">
    <property type="entry name" value="Phosphatidic acid phosphatase type 2/haloperoxidase"/>
    <property type="match status" value="2"/>
</dbReference>
<accession>A0A916WFT3</accession>
<dbReference type="SMART" id="SM00014">
    <property type="entry name" value="acidPPc"/>
    <property type="match status" value="1"/>
</dbReference>
<feature type="transmembrane region" description="Helical" evidence="1">
    <location>
        <begin position="168"/>
        <end position="188"/>
    </location>
</feature>
<keyword evidence="1" id="KW-0472">Membrane</keyword>
<name>A0A916WFT3_9BURK</name>
<gene>
    <name evidence="3" type="ORF">GCM10011496_17210</name>
</gene>
<evidence type="ECO:0000256" key="1">
    <source>
        <dbReference type="SAM" id="Phobius"/>
    </source>
</evidence>
<evidence type="ECO:0000313" key="4">
    <source>
        <dbReference type="Proteomes" id="UP000620596"/>
    </source>
</evidence>
<proteinExistence type="predicted"/>
<keyword evidence="4" id="KW-1185">Reference proteome</keyword>
<dbReference type="InterPro" id="IPR000326">
    <property type="entry name" value="PAP2/HPO"/>
</dbReference>
<dbReference type="CDD" id="cd03392">
    <property type="entry name" value="PAP2_like_2"/>
    <property type="match status" value="1"/>
</dbReference>
<evidence type="ECO:0000259" key="2">
    <source>
        <dbReference type="SMART" id="SM00014"/>
    </source>
</evidence>
<reference evidence="3" key="2">
    <citation type="submission" date="2020-09" db="EMBL/GenBank/DDBJ databases">
        <authorList>
            <person name="Sun Q."/>
            <person name="Zhou Y."/>
        </authorList>
    </citation>
    <scope>NUCLEOTIDE SEQUENCE</scope>
    <source>
        <strain evidence="3">CGMCC 1.15322</strain>
    </source>
</reference>
<protein>
    <submittedName>
        <fullName evidence="3">Phosphatase PAP2 family protein</fullName>
    </submittedName>
</protein>
<dbReference type="Proteomes" id="UP000620596">
    <property type="component" value="Unassembled WGS sequence"/>
</dbReference>
<sequence>MRRLTKRISFQLERPGVLALRHRYATQLSFLQARLSPGSYLGLQLTVGVAVLIGASWLFGGIAEDVVTGDPLTLIDVWLAQWLHVRADPTLTRFMLVISHMHDPWMLSVVVMCLSLFLLYRRNWVWLLSVLLAVPGGMLLNILMKLAFQRARPTFDDPVLTLVTYSFPSGHAVGATLFYGVIAAMLVIQTRSWVLRSIIVLTTLPMVALVAFSRVYLGVHYLSDVLGGFAVAVAWLTLCVVGIHTWFQHRQARQTAG</sequence>
<dbReference type="SUPFAM" id="SSF48317">
    <property type="entry name" value="Acid phosphatase/Vanadium-dependent haloperoxidase"/>
    <property type="match status" value="1"/>
</dbReference>